<dbReference type="NCBIfam" id="TIGR02595">
    <property type="entry name" value="PEP_CTERM"/>
    <property type="match status" value="1"/>
</dbReference>
<keyword evidence="5" id="KW-1185">Reference proteome</keyword>
<evidence type="ECO:0000313" key="4">
    <source>
        <dbReference type="EMBL" id="RBP17559.1"/>
    </source>
</evidence>
<keyword evidence="1" id="KW-1133">Transmembrane helix</keyword>
<evidence type="ECO:0000256" key="2">
    <source>
        <dbReference type="SAM" id="SignalP"/>
    </source>
</evidence>
<dbReference type="Pfam" id="PF07589">
    <property type="entry name" value="PEP-CTERM"/>
    <property type="match status" value="1"/>
</dbReference>
<evidence type="ECO:0000256" key="1">
    <source>
        <dbReference type="SAM" id="Phobius"/>
    </source>
</evidence>
<protein>
    <submittedName>
        <fullName evidence="4">Putative secreted protein with PEP-CTERM sorting signal</fullName>
    </submittedName>
</protein>
<keyword evidence="1" id="KW-0812">Transmembrane</keyword>
<reference evidence="4 5" key="1">
    <citation type="submission" date="2018-06" db="EMBL/GenBank/DDBJ databases">
        <title>Genomic Encyclopedia of Type Strains, Phase IV (KMG-IV): sequencing the most valuable type-strain genomes for metagenomic binning, comparative biology and taxonomic classification.</title>
        <authorList>
            <person name="Goeker M."/>
        </authorList>
    </citation>
    <scope>NUCLEOTIDE SEQUENCE [LARGE SCALE GENOMIC DNA]</scope>
    <source>
        <strain evidence="4 5">DSM 24875</strain>
    </source>
</reference>
<dbReference type="Proteomes" id="UP000253529">
    <property type="component" value="Unassembled WGS sequence"/>
</dbReference>
<feature type="transmembrane region" description="Helical" evidence="1">
    <location>
        <begin position="168"/>
        <end position="185"/>
    </location>
</feature>
<evidence type="ECO:0000259" key="3">
    <source>
        <dbReference type="Pfam" id="PF07589"/>
    </source>
</evidence>
<comment type="caution">
    <text evidence="4">The sequence shown here is derived from an EMBL/GenBank/DDBJ whole genome shotgun (WGS) entry which is preliminary data.</text>
</comment>
<feature type="signal peptide" evidence="2">
    <location>
        <begin position="1"/>
        <end position="24"/>
    </location>
</feature>
<keyword evidence="2" id="KW-0732">Signal</keyword>
<dbReference type="AlphaFoldDB" id="A0A366FV34"/>
<name>A0A366FV34_9HYPH</name>
<accession>A0A366FV34</accession>
<keyword evidence="1" id="KW-0472">Membrane</keyword>
<evidence type="ECO:0000313" key="5">
    <source>
        <dbReference type="Proteomes" id="UP000253529"/>
    </source>
</evidence>
<gene>
    <name evidence="4" type="ORF">DFR50_10250</name>
</gene>
<proteinExistence type="predicted"/>
<organism evidence="4 5">
    <name type="scientific">Roseiarcus fermentans</name>
    <dbReference type="NCBI Taxonomy" id="1473586"/>
    <lineage>
        <taxon>Bacteria</taxon>
        <taxon>Pseudomonadati</taxon>
        <taxon>Pseudomonadota</taxon>
        <taxon>Alphaproteobacteria</taxon>
        <taxon>Hyphomicrobiales</taxon>
        <taxon>Roseiarcaceae</taxon>
        <taxon>Roseiarcus</taxon>
    </lineage>
</organism>
<feature type="chain" id="PRO_5016727467" evidence="2">
    <location>
        <begin position="25"/>
        <end position="196"/>
    </location>
</feature>
<feature type="domain" description="Ice-binding protein C-terminal" evidence="3">
    <location>
        <begin position="163"/>
        <end position="187"/>
    </location>
</feature>
<dbReference type="EMBL" id="QNRK01000002">
    <property type="protein sequence ID" value="RBP17559.1"/>
    <property type="molecule type" value="Genomic_DNA"/>
</dbReference>
<dbReference type="InterPro" id="IPR013424">
    <property type="entry name" value="Ice-binding_C"/>
</dbReference>
<sequence length="196" mass="19933">MLMREFLASVAVAATLTLSGAASAATYSYDISDYNPGGEGAVTGDLTLDVTAGQVTAGTLELTGGMLPSGWTEFTAVTTFNACGGTCTNWASGNGDQWSGAQNNFPLDANGVTFHTGAWGTGYVFGVYSASGTGAPYQAALFGPGGATEYWTYNDAITLTPAPAPEPATWAMLGLGFAALGLAGCRRARTLRAISL</sequence>